<keyword evidence="2" id="KW-1185">Reference proteome</keyword>
<dbReference type="InterPro" id="IPR053745">
    <property type="entry name" value="Viral_Tail_Comp_sf"/>
</dbReference>
<dbReference type="EMBL" id="CP112932">
    <property type="protein sequence ID" value="WPY00221.1"/>
    <property type="molecule type" value="Genomic_DNA"/>
</dbReference>
<sequence length="137" mass="15857">MSLNFLHDFQLKLYNVLNSEQEIKQLIDKIYLSVVQDAKYPFLLINIIRASNLSKFGHEIYEIGFEICVFVRDKNQENLTILASLINKKLNSINLNAVGYIIAGIRSGIINFERSQDLLTTKLIMNYQALIKQEFDL</sequence>
<reference evidence="1 2" key="1">
    <citation type="submission" date="2022-10" db="EMBL/GenBank/DDBJ databases">
        <title>Host association and intracellularity evolved multiple times independently in the Rickettsiales.</title>
        <authorList>
            <person name="Castelli M."/>
            <person name="Nardi T."/>
            <person name="Gammuto L."/>
            <person name="Bellinzona G."/>
            <person name="Sabaneyeva E."/>
            <person name="Potekhin A."/>
            <person name="Serra V."/>
            <person name="Petroni G."/>
            <person name="Sassera D."/>
        </authorList>
    </citation>
    <scope>NUCLEOTIDE SEQUENCE [LARGE SCALE GENOMIC DNA]</scope>
    <source>
        <strain evidence="1 2">Kr 154-4</strain>
    </source>
</reference>
<dbReference type="Proteomes" id="UP001326613">
    <property type="component" value="Chromosome"/>
</dbReference>
<accession>A0ABZ0URT3</accession>
<dbReference type="Gene3D" id="3.30.2000.30">
    <property type="match status" value="1"/>
</dbReference>
<evidence type="ECO:0000313" key="1">
    <source>
        <dbReference type="EMBL" id="WPY00221.1"/>
    </source>
</evidence>
<dbReference type="RefSeq" id="WP_323738311.1">
    <property type="nucleotide sequence ID" value="NZ_CP112932.1"/>
</dbReference>
<evidence type="ECO:0000313" key="2">
    <source>
        <dbReference type="Proteomes" id="UP001326613"/>
    </source>
</evidence>
<gene>
    <name evidence="1" type="ORF">Trichorick_00093</name>
</gene>
<name>A0ABZ0URT3_9RICK</name>
<organism evidence="1 2">
    <name type="scientific">Candidatus Trichorickettsia mobilis</name>
    <dbReference type="NCBI Taxonomy" id="1346319"/>
    <lineage>
        <taxon>Bacteria</taxon>
        <taxon>Pseudomonadati</taxon>
        <taxon>Pseudomonadota</taxon>
        <taxon>Alphaproteobacteria</taxon>
        <taxon>Rickettsiales</taxon>
        <taxon>Rickettsiaceae</taxon>
        <taxon>Rickettsieae</taxon>
        <taxon>Candidatus Trichorickettsia</taxon>
    </lineage>
</organism>
<protein>
    <submittedName>
        <fullName evidence="1">Uncharacterized protein</fullName>
    </submittedName>
</protein>
<proteinExistence type="predicted"/>